<feature type="non-terminal residue" evidence="13">
    <location>
        <position position="244"/>
    </location>
</feature>
<dbReference type="PANTHER" id="PTHR11690">
    <property type="entry name" value="AMILORIDE-SENSITIVE SODIUM CHANNEL-RELATED"/>
    <property type="match status" value="1"/>
</dbReference>
<sequence>ENGLTLLLDAEVYDYAFSPQKGEGFKLAIHYHMDQPIMALSDIDLSPGFVTQLSVTPVLRDTTSQARFRFTPEERGCYFDGELEFKYLPRSLYRYGLSNCLFAATYDQILEICNCVPFFHTMAYVDFPQICAGISLLCMNTILRDIGSHTEVWSVEPDGTSVRKPCLFACEDQSYTAAVTTSIFPNMHTFLRSAEFCLMYRKLKKSCRTSKNVTLQEQYPKLCILMLEYPLVCSTDEDPDRLLP</sequence>
<evidence type="ECO:0000313" key="13">
    <source>
        <dbReference type="EMBL" id="CDW18103.1"/>
    </source>
</evidence>
<dbReference type="PANTHER" id="PTHR11690:SF288">
    <property type="entry name" value="AMILORIDE-SENSITIVE NA+ CHANNEL-RELATED"/>
    <property type="match status" value="1"/>
</dbReference>
<proteinExistence type="inferred from homology"/>
<evidence type="ECO:0000256" key="8">
    <source>
        <dbReference type="ARBA" id="ARBA00023065"/>
    </source>
</evidence>
<keyword evidence="5 12" id="KW-0812">Transmembrane</keyword>
<evidence type="ECO:0000256" key="5">
    <source>
        <dbReference type="ARBA" id="ARBA00022692"/>
    </source>
</evidence>
<dbReference type="Pfam" id="PF00858">
    <property type="entry name" value="ASC"/>
    <property type="match status" value="1"/>
</dbReference>
<dbReference type="EMBL" id="HACA01000742">
    <property type="protein sequence ID" value="CDW18103.1"/>
    <property type="molecule type" value="Transcribed_RNA"/>
</dbReference>
<evidence type="ECO:0000256" key="6">
    <source>
        <dbReference type="ARBA" id="ARBA00022989"/>
    </source>
</evidence>
<dbReference type="OrthoDB" id="6369468at2759"/>
<keyword evidence="11 12" id="KW-0407">Ion channel</keyword>
<evidence type="ECO:0000256" key="9">
    <source>
        <dbReference type="ARBA" id="ARBA00023136"/>
    </source>
</evidence>
<dbReference type="InterPro" id="IPR001873">
    <property type="entry name" value="ENaC"/>
</dbReference>
<evidence type="ECO:0000256" key="7">
    <source>
        <dbReference type="ARBA" id="ARBA00023053"/>
    </source>
</evidence>
<organism evidence="13">
    <name type="scientific">Lepeophtheirus salmonis</name>
    <name type="common">Salmon louse</name>
    <name type="synonym">Caligus salmonis</name>
    <dbReference type="NCBI Taxonomy" id="72036"/>
    <lineage>
        <taxon>Eukaryota</taxon>
        <taxon>Metazoa</taxon>
        <taxon>Ecdysozoa</taxon>
        <taxon>Arthropoda</taxon>
        <taxon>Crustacea</taxon>
        <taxon>Multicrustacea</taxon>
        <taxon>Hexanauplia</taxon>
        <taxon>Copepoda</taxon>
        <taxon>Siphonostomatoida</taxon>
        <taxon>Caligidae</taxon>
        <taxon>Lepeophtheirus</taxon>
    </lineage>
</organism>
<keyword evidence="6" id="KW-1133">Transmembrane helix</keyword>
<dbReference type="AlphaFoldDB" id="A0A0K2SWF4"/>
<evidence type="ECO:0000256" key="12">
    <source>
        <dbReference type="RuleBase" id="RU000679"/>
    </source>
</evidence>
<keyword evidence="7" id="KW-0915">Sodium</keyword>
<evidence type="ECO:0000256" key="2">
    <source>
        <dbReference type="ARBA" id="ARBA00007193"/>
    </source>
</evidence>
<feature type="non-terminal residue" evidence="13">
    <location>
        <position position="1"/>
    </location>
</feature>
<dbReference type="GO" id="GO:0005886">
    <property type="term" value="C:plasma membrane"/>
    <property type="evidence" value="ECO:0007669"/>
    <property type="project" value="TreeGrafter"/>
</dbReference>
<evidence type="ECO:0000256" key="1">
    <source>
        <dbReference type="ARBA" id="ARBA00004141"/>
    </source>
</evidence>
<keyword evidence="4 12" id="KW-0894">Sodium channel</keyword>
<evidence type="ECO:0000256" key="10">
    <source>
        <dbReference type="ARBA" id="ARBA00023201"/>
    </source>
</evidence>
<accession>A0A0K2SWF4</accession>
<protein>
    <submittedName>
        <fullName evidence="13">Uncharacterized protein</fullName>
    </submittedName>
</protein>
<comment type="similarity">
    <text evidence="2 12">Belongs to the amiloride-sensitive sodium channel (TC 1.A.6) family.</text>
</comment>
<evidence type="ECO:0000256" key="4">
    <source>
        <dbReference type="ARBA" id="ARBA00022461"/>
    </source>
</evidence>
<comment type="subcellular location">
    <subcellularLocation>
        <location evidence="1">Membrane</location>
        <topology evidence="1">Multi-pass membrane protein</topology>
    </subcellularLocation>
</comment>
<evidence type="ECO:0000256" key="3">
    <source>
        <dbReference type="ARBA" id="ARBA00022448"/>
    </source>
</evidence>
<dbReference type="GO" id="GO:0015280">
    <property type="term" value="F:ligand-gated sodium channel activity"/>
    <property type="evidence" value="ECO:0007669"/>
    <property type="project" value="TreeGrafter"/>
</dbReference>
<reference evidence="13" key="1">
    <citation type="submission" date="2014-05" db="EMBL/GenBank/DDBJ databases">
        <authorList>
            <person name="Chronopoulou M."/>
        </authorList>
    </citation>
    <scope>NUCLEOTIDE SEQUENCE</scope>
    <source>
        <tissue evidence="13">Whole organism</tissue>
    </source>
</reference>
<keyword evidence="3 12" id="KW-0813">Transport</keyword>
<evidence type="ECO:0000256" key="11">
    <source>
        <dbReference type="ARBA" id="ARBA00023303"/>
    </source>
</evidence>
<keyword evidence="10 12" id="KW-0739">Sodium transport</keyword>
<keyword evidence="9" id="KW-0472">Membrane</keyword>
<keyword evidence="8 12" id="KW-0406">Ion transport</keyword>
<name>A0A0K2SWF4_LEPSM</name>